<dbReference type="InterPro" id="IPR002083">
    <property type="entry name" value="MATH/TRAF_dom"/>
</dbReference>
<dbReference type="PANTHER" id="PTHR36754">
    <property type="entry name" value="E3 UBIQUITIN-PROTEIN LIGASE TRIM37"/>
    <property type="match status" value="1"/>
</dbReference>
<protein>
    <recommendedName>
        <fullName evidence="14">Zinc finger protein</fullName>
    </recommendedName>
</protein>
<dbReference type="SUPFAM" id="SSF57845">
    <property type="entry name" value="B-box zinc-binding domain"/>
    <property type="match status" value="1"/>
</dbReference>
<feature type="domain" description="B box-type" evidence="10">
    <location>
        <begin position="102"/>
        <end position="144"/>
    </location>
</feature>
<dbReference type="InterPro" id="IPR001841">
    <property type="entry name" value="Znf_RING"/>
</dbReference>
<evidence type="ECO:0000313" key="13">
    <source>
        <dbReference type="Proteomes" id="UP000051574"/>
    </source>
</evidence>
<evidence type="ECO:0000259" key="9">
    <source>
        <dbReference type="PROSITE" id="PS50089"/>
    </source>
</evidence>
<dbReference type="EMBL" id="LJIG01000949">
    <property type="protein sequence ID" value="KRT85991.1"/>
    <property type="molecule type" value="Genomic_DNA"/>
</dbReference>
<keyword evidence="13" id="KW-1185">Reference proteome</keyword>
<accession>A0A0T6BGH3</accession>
<dbReference type="CDD" id="cd19779">
    <property type="entry name" value="Bbox2_TRIM37_C-VIII"/>
    <property type="match status" value="1"/>
</dbReference>
<feature type="region of interest" description="Disordered" evidence="8">
    <location>
        <begin position="828"/>
        <end position="953"/>
    </location>
</feature>
<dbReference type="GO" id="GO:0016235">
    <property type="term" value="C:aggresome"/>
    <property type="evidence" value="ECO:0007669"/>
    <property type="project" value="TreeGrafter"/>
</dbReference>
<evidence type="ECO:0000259" key="11">
    <source>
        <dbReference type="PROSITE" id="PS50144"/>
    </source>
</evidence>
<evidence type="ECO:0000256" key="6">
    <source>
        <dbReference type="PROSITE-ProRule" id="PRU00024"/>
    </source>
</evidence>
<dbReference type="GO" id="GO:0051865">
    <property type="term" value="P:protein autoubiquitination"/>
    <property type="evidence" value="ECO:0007669"/>
    <property type="project" value="TreeGrafter"/>
</dbReference>
<feature type="compositionally biased region" description="Polar residues" evidence="8">
    <location>
        <begin position="886"/>
        <end position="903"/>
    </location>
</feature>
<evidence type="ECO:0000256" key="1">
    <source>
        <dbReference type="ARBA" id="ARBA00004496"/>
    </source>
</evidence>
<dbReference type="GO" id="GO:0061630">
    <property type="term" value="F:ubiquitin protein ligase activity"/>
    <property type="evidence" value="ECO:0007669"/>
    <property type="project" value="TreeGrafter"/>
</dbReference>
<organism evidence="12 13">
    <name type="scientific">Oryctes borbonicus</name>
    <dbReference type="NCBI Taxonomy" id="1629725"/>
    <lineage>
        <taxon>Eukaryota</taxon>
        <taxon>Metazoa</taxon>
        <taxon>Ecdysozoa</taxon>
        <taxon>Arthropoda</taxon>
        <taxon>Hexapoda</taxon>
        <taxon>Insecta</taxon>
        <taxon>Pterygota</taxon>
        <taxon>Neoptera</taxon>
        <taxon>Endopterygota</taxon>
        <taxon>Coleoptera</taxon>
        <taxon>Polyphaga</taxon>
        <taxon>Scarabaeiformia</taxon>
        <taxon>Scarabaeidae</taxon>
        <taxon>Dynastinae</taxon>
        <taxon>Oryctes</taxon>
    </lineage>
</organism>
<dbReference type="PANTHER" id="PTHR36754:SF2">
    <property type="entry name" value="E3 UBIQUITIN-PROTEIN LIGASE TRIM37"/>
    <property type="match status" value="1"/>
</dbReference>
<dbReference type="InterPro" id="IPR000315">
    <property type="entry name" value="Znf_B-box"/>
</dbReference>
<dbReference type="PROSITE" id="PS50089">
    <property type="entry name" value="ZF_RING_2"/>
    <property type="match status" value="1"/>
</dbReference>
<dbReference type="Gene3D" id="2.60.210.10">
    <property type="entry name" value="Apoptosis, Tumor Necrosis Factor Receptor Associated Protein 2, Chain A"/>
    <property type="match status" value="1"/>
</dbReference>
<dbReference type="InterPro" id="IPR053003">
    <property type="entry name" value="TRIM_RBCC_E3_ubiq-ligases"/>
</dbReference>
<dbReference type="GO" id="GO:0070842">
    <property type="term" value="P:aggresome assembly"/>
    <property type="evidence" value="ECO:0007669"/>
    <property type="project" value="TreeGrafter"/>
</dbReference>
<feature type="coiled-coil region" evidence="7">
    <location>
        <begin position="145"/>
        <end position="179"/>
    </location>
</feature>
<dbReference type="InterPro" id="IPR013083">
    <property type="entry name" value="Znf_RING/FYVE/PHD"/>
</dbReference>
<dbReference type="GO" id="GO:0006513">
    <property type="term" value="P:protein monoubiquitination"/>
    <property type="evidence" value="ECO:0007669"/>
    <property type="project" value="TreeGrafter"/>
</dbReference>
<dbReference type="AlphaFoldDB" id="A0A0T6BGH3"/>
<keyword evidence="7" id="KW-0175">Coiled coil</keyword>
<keyword evidence="3" id="KW-0479">Metal-binding</keyword>
<feature type="region of interest" description="Disordered" evidence="8">
    <location>
        <begin position="528"/>
        <end position="588"/>
    </location>
</feature>
<dbReference type="SMART" id="SM00061">
    <property type="entry name" value="MATH"/>
    <property type="match status" value="1"/>
</dbReference>
<feature type="domain" description="RING-type" evidence="9">
    <location>
        <begin position="25"/>
        <end position="65"/>
    </location>
</feature>
<comment type="subcellular location">
    <subcellularLocation>
        <location evidence="1">Cytoplasm</location>
    </subcellularLocation>
</comment>
<dbReference type="GO" id="GO:0005164">
    <property type="term" value="F:tumor necrosis factor receptor binding"/>
    <property type="evidence" value="ECO:0007669"/>
    <property type="project" value="TreeGrafter"/>
</dbReference>
<dbReference type="SMART" id="SM00502">
    <property type="entry name" value="BBC"/>
    <property type="match status" value="1"/>
</dbReference>
<evidence type="ECO:0000256" key="7">
    <source>
        <dbReference type="SAM" id="Coils"/>
    </source>
</evidence>
<keyword evidence="5" id="KW-0862">Zinc</keyword>
<evidence type="ECO:0000256" key="8">
    <source>
        <dbReference type="SAM" id="MobiDB-lite"/>
    </source>
</evidence>
<evidence type="ECO:0008006" key="14">
    <source>
        <dbReference type="Google" id="ProtNLM"/>
    </source>
</evidence>
<evidence type="ECO:0000256" key="5">
    <source>
        <dbReference type="ARBA" id="ARBA00022833"/>
    </source>
</evidence>
<keyword evidence="4 6" id="KW-0863">Zinc-finger</keyword>
<sequence>MASSRSGGGKNDDHSVETLADVFRCFICMEKLRDAHLCPHCSKLCCYVCIRRWLTEQRSQCPHCRASLHLHELVNCRWVEEVTQQLDSLQAVNHSGSRTDESDRDKCMTHFEKLSVYCWTCRCCICHQCALWGGTHSGHTFKPLEEVYEQHITQIKDEVAQLRRRLMELISIVQEVERNVESVRSAKDERVREIRNAVELMIARLDSQLKTKLLTLMGQKDSLTQETEQLEHLLHEIEHQLHTCTRSELISKSGELSRMIHAIRKKPMTSFVTAPVPADFHSEIVPSYDSSTFVMHGFSQLQRKADPVYSTPLHCNGLCWRLKVYPDGNGVVRGNYLSVFLELSAGYPETSKYEYRVEMIHQASRDSSKNIVREFASDFEVGECWGYNRFFRLDLLASEGYLNVTLDTLVLRFQVRAPTFYQRCRDQQWYINQLQALQNQYISQINESKERLAAEISRNAVAASLGATSQTADASVVAGVKSLYNITTISSPSPVDPLELRSASSSQNVSPKKLMGIPTKYLISKSLLTPASTPRSPNESSSMGDSTPVSGNTQKSGTHDGSCSSTSSVSSIQTQIDTGKTNTTDDTGVLQAGDCLTETPRLLGLGVSLSTPNLLNTAATLTMSSNSSETDDLSEPENFLEDDQQETTLIMVEENSNDENDVDDEIMSGENDVEYAEFSMAQRIMPREPSPAVTTPTNSLSGTTIEEKIMLFHLFDRESSNNSNFGEPTISHSSPNYLSCDTNSSNLTLLDFPQSDCNLNATFGSPLRFNKNETSQHDIKIQKPVRFKRKATPSTNSGVSSVWSETVPLTQSTKESVMGPLESFLRSINCYPEQDQKRKERKESKISDKDNRKPPTRSANFLKPSLHFPRPPTAPPMSELAGVGLQPSTSNLDSNSSPFSWTPSLLLHNQRKLMKSSSTTKQHAQFGDMKAPEKDDEDENDLICFRDDGTANT</sequence>
<keyword evidence="2" id="KW-0963">Cytoplasm</keyword>
<dbReference type="GO" id="GO:0008270">
    <property type="term" value="F:zinc ion binding"/>
    <property type="evidence" value="ECO:0007669"/>
    <property type="project" value="UniProtKB-KW"/>
</dbReference>
<feature type="compositionally biased region" description="Basic and acidic residues" evidence="8">
    <location>
        <begin position="944"/>
        <end position="953"/>
    </location>
</feature>
<dbReference type="SUPFAM" id="SSF49599">
    <property type="entry name" value="TRAF domain-like"/>
    <property type="match status" value="1"/>
</dbReference>
<dbReference type="Gene3D" id="3.30.160.60">
    <property type="entry name" value="Classic Zinc Finger"/>
    <property type="match status" value="1"/>
</dbReference>
<feature type="domain" description="MATH" evidence="11">
    <location>
        <begin position="288"/>
        <end position="415"/>
    </location>
</feature>
<name>A0A0T6BGH3_9SCAR</name>
<reference evidence="12 13" key="1">
    <citation type="submission" date="2015-09" db="EMBL/GenBank/DDBJ databases">
        <title>Draft genome of the scarab beetle Oryctes borbonicus.</title>
        <authorList>
            <person name="Meyer J.M."/>
            <person name="Markov G.V."/>
            <person name="Baskaran P."/>
            <person name="Herrmann M."/>
            <person name="Sommer R.J."/>
            <person name="Roedelsperger C."/>
        </authorList>
    </citation>
    <scope>NUCLEOTIDE SEQUENCE [LARGE SCALE GENOMIC DNA]</scope>
    <source>
        <strain evidence="12">OB123</strain>
        <tissue evidence="12">Whole animal</tissue>
    </source>
</reference>
<evidence type="ECO:0000256" key="3">
    <source>
        <dbReference type="ARBA" id="ARBA00022723"/>
    </source>
</evidence>
<evidence type="ECO:0000256" key="4">
    <source>
        <dbReference type="ARBA" id="ARBA00022771"/>
    </source>
</evidence>
<dbReference type="Pfam" id="PF00643">
    <property type="entry name" value="zf-B_box"/>
    <property type="match status" value="1"/>
</dbReference>
<evidence type="ECO:0000313" key="12">
    <source>
        <dbReference type="EMBL" id="KRT85991.1"/>
    </source>
</evidence>
<dbReference type="InterPro" id="IPR037299">
    <property type="entry name" value="TRIM37_MATH"/>
</dbReference>
<dbReference type="Proteomes" id="UP000051574">
    <property type="component" value="Unassembled WGS sequence"/>
</dbReference>
<dbReference type="OrthoDB" id="192247at2759"/>
<evidence type="ECO:0000259" key="10">
    <source>
        <dbReference type="PROSITE" id="PS50119"/>
    </source>
</evidence>
<proteinExistence type="predicted"/>
<feature type="compositionally biased region" description="Polar residues" evidence="8">
    <location>
        <begin position="528"/>
        <end position="555"/>
    </location>
</feature>
<dbReference type="SMART" id="SM00336">
    <property type="entry name" value="BBOX"/>
    <property type="match status" value="1"/>
</dbReference>
<dbReference type="PROSITE" id="PS50119">
    <property type="entry name" value="ZF_BBOX"/>
    <property type="match status" value="1"/>
</dbReference>
<dbReference type="CDD" id="cd16619">
    <property type="entry name" value="mRING-HC-C4C4_TRIM37_C-VIII"/>
    <property type="match status" value="1"/>
</dbReference>
<dbReference type="Gene3D" id="3.30.40.10">
    <property type="entry name" value="Zinc/RING finger domain, C3HC4 (zinc finger)"/>
    <property type="match status" value="1"/>
</dbReference>
<dbReference type="Pfam" id="PF22486">
    <property type="entry name" value="MATH_2"/>
    <property type="match status" value="1"/>
</dbReference>
<dbReference type="GO" id="GO:0005778">
    <property type="term" value="C:peroxisomal membrane"/>
    <property type="evidence" value="ECO:0007669"/>
    <property type="project" value="TreeGrafter"/>
</dbReference>
<feature type="compositionally biased region" description="Basic and acidic residues" evidence="8">
    <location>
        <begin position="834"/>
        <end position="853"/>
    </location>
</feature>
<dbReference type="PROSITE" id="PS50144">
    <property type="entry name" value="MATH"/>
    <property type="match status" value="1"/>
</dbReference>
<dbReference type="SUPFAM" id="SSF57850">
    <property type="entry name" value="RING/U-box"/>
    <property type="match status" value="1"/>
</dbReference>
<gene>
    <name evidence="12" type="ORF">AMK59_2372</name>
</gene>
<comment type="caution">
    <text evidence="12">The sequence shown here is derived from an EMBL/GenBank/DDBJ whole genome shotgun (WGS) entry which is preliminary data.</text>
</comment>
<dbReference type="CDD" id="cd03773">
    <property type="entry name" value="MATH_TRIM37"/>
    <property type="match status" value="1"/>
</dbReference>
<feature type="compositionally biased region" description="Low complexity" evidence="8">
    <location>
        <begin position="559"/>
        <end position="588"/>
    </location>
</feature>
<dbReference type="InterPro" id="IPR003649">
    <property type="entry name" value="Bbox_C"/>
</dbReference>
<dbReference type="GO" id="GO:0031625">
    <property type="term" value="F:ubiquitin protein ligase binding"/>
    <property type="evidence" value="ECO:0007669"/>
    <property type="project" value="TreeGrafter"/>
</dbReference>
<evidence type="ECO:0000256" key="2">
    <source>
        <dbReference type="ARBA" id="ARBA00022490"/>
    </source>
</evidence>
<dbReference type="InterPro" id="IPR008974">
    <property type="entry name" value="TRAF-like"/>
</dbReference>